<keyword evidence="3" id="KW-0808">Transferase</keyword>
<evidence type="ECO:0000313" key="3">
    <source>
        <dbReference type="EMBL" id="CAG9610197.1"/>
    </source>
</evidence>
<dbReference type="InterPro" id="IPR058840">
    <property type="entry name" value="AAA_SelU"/>
</dbReference>
<dbReference type="EC" id="2.5.1.-" evidence="3"/>
<dbReference type="SMART" id="SM00450">
    <property type="entry name" value="RHOD"/>
    <property type="match status" value="1"/>
</dbReference>
<dbReference type="SUPFAM" id="SSF52821">
    <property type="entry name" value="Rhodanese/Cell cycle control phosphatase"/>
    <property type="match status" value="1"/>
</dbReference>
<dbReference type="GO" id="GO:0043828">
    <property type="term" value="F:tRNA 2-selenouridine synthase activity"/>
    <property type="evidence" value="ECO:0007669"/>
    <property type="project" value="InterPro"/>
</dbReference>
<dbReference type="InterPro" id="IPR001763">
    <property type="entry name" value="Rhodanese-like_dom"/>
</dbReference>
<evidence type="ECO:0000313" key="4">
    <source>
        <dbReference type="Proteomes" id="UP000789845"/>
    </source>
</evidence>
<dbReference type="InterPro" id="IPR017582">
    <property type="entry name" value="SelU"/>
</dbReference>
<evidence type="ECO:0000259" key="2">
    <source>
        <dbReference type="PROSITE" id="PS50206"/>
    </source>
</evidence>
<dbReference type="EMBL" id="CAKJTG010000030">
    <property type="protein sequence ID" value="CAG9610197.1"/>
    <property type="molecule type" value="Genomic_DNA"/>
</dbReference>
<gene>
    <name evidence="3" type="primary">selU</name>
    <name evidence="3" type="ORF">NEOCIP111885_03943</name>
</gene>
<accession>A0A9C7LCE2</accession>
<proteinExistence type="predicted"/>
<dbReference type="Proteomes" id="UP000789845">
    <property type="component" value="Unassembled WGS sequence"/>
</dbReference>
<dbReference type="GO" id="GO:0002098">
    <property type="term" value="P:tRNA wobble uridine modification"/>
    <property type="evidence" value="ECO:0007669"/>
    <property type="project" value="InterPro"/>
</dbReference>
<sequence>MLKEITIEEFLKLDKAIAVDVRSPIEFADGAIPGAINLPLFSNKERAEIGTIYKKLGQEAAKWKAMKIVSPKIPTIMTELKLLIDSGYVPVINCWRGGMRSKSVCTFMEFSGLQSIRLTGGYKAYRQYTLNRISEMLPEKAIVIHGKTGVGKTEVLHQLKEKGYPILDLEAIAGHRGSIFGAMGLGEGHTQKTFDALLYTGLSEIRDFPYFIMEAESKRIGRVVQPEELLEKKESGHHLYLDASINRRVAHIVAEYVVPYSTEPWFKEKVENGLTMIVKRIKNIQIQNEINLCYSEENWYDLIKILLEDYYDPRYDFKRSEYVESVETIDAENIEGAVAEIEGYLLSMNFQVKQTV</sequence>
<dbReference type="RefSeq" id="WP_230498434.1">
    <property type="nucleotide sequence ID" value="NZ_CAKJTG010000030.1"/>
</dbReference>
<protein>
    <submittedName>
        <fullName evidence="3">tRNA 2-selenouridine synthase</fullName>
        <ecNumber evidence="3">2.5.1.-</ecNumber>
    </submittedName>
</protein>
<keyword evidence="1" id="KW-0711">Selenium</keyword>
<dbReference type="Pfam" id="PF26341">
    <property type="entry name" value="AAA_SelU"/>
    <property type="match status" value="1"/>
</dbReference>
<dbReference type="Pfam" id="PF00581">
    <property type="entry name" value="Rhodanese"/>
    <property type="match status" value="1"/>
</dbReference>
<dbReference type="Gene3D" id="3.40.250.10">
    <property type="entry name" value="Rhodanese-like domain"/>
    <property type="match status" value="1"/>
</dbReference>
<dbReference type="InterPro" id="IPR027417">
    <property type="entry name" value="P-loop_NTPase"/>
</dbReference>
<dbReference type="NCBIfam" id="TIGR03167">
    <property type="entry name" value="tRNA_sel_U_synt"/>
    <property type="match status" value="1"/>
</dbReference>
<dbReference type="SUPFAM" id="SSF52540">
    <property type="entry name" value="P-loop containing nucleoside triphosphate hydrolases"/>
    <property type="match status" value="1"/>
</dbReference>
<evidence type="ECO:0000256" key="1">
    <source>
        <dbReference type="ARBA" id="ARBA00023266"/>
    </source>
</evidence>
<dbReference type="PANTHER" id="PTHR30401">
    <property type="entry name" value="TRNA 2-SELENOURIDINE SYNTHASE"/>
    <property type="match status" value="1"/>
</dbReference>
<dbReference type="Gene3D" id="3.40.50.300">
    <property type="entry name" value="P-loop containing nucleotide triphosphate hydrolases"/>
    <property type="match status" value="1"/>
</dbReference>
<feature type="domain" description="Rhodanese" evidence="2">
    <location>
        <begin position="12"/>
        <end position="134"/>
    </location>
</feature>
<dbReference type="PANTHER" id="PTHR30401:SF0">
    <property type="entry name" value="TRNA 2-SELENOURIDINE SYNTHASE"/>
    <property type="match status" value="1"/>
</dbReference>
<dbReference type="PROSITE" id="PS50206">
    <property type="entry name" value="RHODANESE_3"/>
    <property type="match status" value="1"/>
</dbReference>
<keyword evidence="4" id="KW-1185">Reference proteome</keyword>
<organism evidence="3 4">
    <name type="scientific">Pseudoneobacillus rhizosphaerae</name>
    <dbReference type="NCBI Taxonomy" id="2880968"/>
    <lineage>
        <taxon>Bacteria</taxon>
        <taxon>Bacillati</taxon>
        <taxon>Bacillota</taxon>
        <taxon>Bacilli</taxon>
        <taxon>Bacillales</taxon>
        <taxon>Bacillaceae</taxon>
        <taxon>Pseudoneobacillus</taxon>
    </lineage>
</organism>
<name>A0A9C7LCE2_9BACI</name>
<reference evidence="3" key="1">
    <citation type="submission" date="2021-10" db="EMBL/GenBank/DDBJ databases">
        <authorList>
            <person name="Criscuolo A."/>
        </authorList>
    </citation>
    <scope>NUCLEOTIDE SEQUENCE</scope>
    <source>
        <strain evidence="3">CIP111885</strain>
    </source>
</reference>
<comment type="caution">
    <text evidence="3">The sequence shown here is derived from an EMBL/GenBank/DDBJ whole genome shotgun (WGS) entry which is preliminary data.</text>
</comment>
<dbReference type="AlphaFoldDB" id="A0A9C7LCE2"/>
<dbReference type="InterPro" id="IPR036873">
    <property type="entry name" value="Rhodanese-like_dom_sf"/>
</dbReference>
<dbReference type="NCBIfam" id="NF008750">
    <property type="entry name" value="PRK11784.1-2"/>
    <property type="match status" value="1"/>
</dbReference>